<feature type="transmembrane region" description="Helical" evidence="12">
    <location>
        <begin position="522"/>
        <end position="542"/>
    </location>
</feature>
<keyword evidence="9 12" id="KW-0472">Membrane</keyword>
<comment type="subcellular location">
    <subcellularLocation>
        <location evidence="2">Cell membrane</location>
        <topology evidence="2">Multi-pass membrane protein</topology>
    </subcellularLocation>
</comment>
<evidence type="ECO:0000256" key="10">
    <source>
        <dbReference type="ARBA" id="ARBA00023316"/>
    </source>
</evidence>
<evidence type="ECO:0000256" key="9">
    <source>
        <dbReference type="ARBA" id="ARBA00023136"/>
    </source>
</evidence>
<dbReference type="Gene3D" id="3.40.190.160">
    <property type="match status" value="1"/>
</dbReference>
<dbReference type="Pfam" id="PF17689">
    <property type="entry name" value="Arabino_trans_N"/>
    <property type="match status" value="1"/>
</dbReference>
<feature type="transmembrane region" description="Helical" evidence="12">
    <location>
        <begin position="464"/>
        <end position="481"/>
    </location>
</feature>
<dbReference type="Gene3D" id="2.60.120.940">
    <property type="entry name" value="EmbC, C-terminal domain, subdomain 2"/>
    <property type="match status" value="1"/>
</dbReference>
<evidence type="ECO:0000256" key="4">
    <source>
        <dbReference type="ARBA" id="ARBA00022475"/>
    </source>
</evidence>
<evidence type="ECO:0000259" key="13">
    <source>
        <dbReference type="Pfam" id="PF04602"/>
    </source>
</evidence>
<dbReference type="Gene3D" id="2.60.120.610">
    <property type="entry name" value="arabinofuranosyltransferase like domain"/>
    <property type="match status" value="1"/>
</dbReference>
<dbReference type="GO" id="GO:0052636">
    <property type="term" value="F:arabinosyltransferase activity"/>
    <property type="evidence" value="ECO:0007669"/>
    <property type="project" value="InterPro"/>
</dbReference>
<evidence type="ECO:0000256" key="5">
    <source>
        <dbReference type="ARBA" id="ARBA00022676"/>
    </source>
</evidence>
<name>H0JUY4_9NOCA</name>
<dbReference type="Proteomes" id="UP000005064">
    <property type="component" value="Unassembled WGS sequence"/>
</dbReference>
<sequence>MAEGRGGDRRRTAADVAGPPQLRATVPCSAVAEMPGDGGMLLATAPTNGQDAALNAMFVRVGAENVDVLDRNVVVATAPRADVESGACSELQIFSDSERTTAEFVGLSDENGNPRSGELTGDLRPLVVGVFSDLPTAVPGLDVTVDVDSRFTSSPTLVKSLAMVLAVLSTALALGALAKLDGTDGRGHRRFLPSRWWKFTGVDVVVVLTLVGWHFFGANTSDDGYLLTMARAAENSGYMANYFRWFGVPEAPFGWYYDVLAAFAKISTASPWMRIPALIAGILCWMVISREVVPRLGRAVRHNRIALWTGGLVFLAFWLPYNNGLRPEPIVALGALLTWCSIERAIATGRLLPAATAVFIGAFTLAAAPTGLMCIAALIAGIRPMTRIIVRRHREVGTLPLLAPIGAAGMLVLVVVFSDQTLAAVLEATRVRTIIGPNEEWWNDFLRYYYLMVQTVDGSLPRRFAFLTMLLCLFTTLFVLLRRRRIPGVAVSPTWRLLGIVFGTIFFMMFNPTKWTHHFGAYAGIAGSLATVTAVVVSASALRSRRNRTIFLAGVLFVLAVSFAGINGWWYVSSYGVPWFDKTVSLSGYQSSSLFLVLFGLALVLVAWQYLREGYAPPPESAETKKGRRIRALAAAPLTVVAAVMVLFEVLSLLKGAVSQYPAYSLARSNIGAVAGQTCGLANDVLVEADPNEGRLEPIIDPADPPANDDPLAGAAPRGFTPDGVPSDLTADYVEVKPGQGNTDNQSVGPTFETGAGGGTTGGSGEQTVNGSTVRLPFGLDPSVTPVLGSYQEGVQEPAALTSSWYALPGITDETPLVIISAAGRIWSYDDTGALTYGQSLLVEYGTRQADGSVEAKGTYLPRDIGPAPSWRNLRVPLADLPDDVDAVRIVANDPNLTGDQWLAFTPPRVPILERLDAQLGSEQPLLLDWAVGLQFPCQRPFDHWAGVAEMPNYRVLPDRPLAVSSTDTWQSADNGGPLGFAEVLARPEQVPTYLENDWGRDWGSVERYVRFYPNAQPAELTTTEVTRSGLWKPAPMRVYE</sequence>
<feature type="region of interest" description="Disordered" evidence="11">
    <location>
        <begin position="699"/>
        <end position="770"/>
    </location>
</feature>
<dbReference type="InterPro" id="IPR042486">
    <property type="entry name" value="Arabino_trans_C_2"/>
</dbReference>
<keyword evidence="10" id="KW-0961">Cell wall biogenesis/degradation</keyword>
<evidence type="ECO:0000259" key="15">
    <source>
        <dbReference type="Pfam" id="PF17689"/>
    </source>
</evidence>
<feature type="transmembrane region" description="Helical" evidence="12">
    <location>
        <begin position="199"/>
        <end position="216"/>
    </location>
</feature>
<dbReference type="GO" id="GO:0005886">
    <property type="term" value="C:plasma membrane"/>
    <property type="evidence" value="ECO:0007669"/>
    <property type="project" value="UniProtKB-SubCell"/>
</dbReference>
<dbReference type="InterPro" id="IPR032731">
    <property type="entry name" value="Arabino_trans_C"/>
</dbReference>
<dbReference type="PATRIC" id="fig|1114960.4.peg.3582"/>
<evidence type="ECO:0000256" key="7">
    <source>
        <dbReference type="ARBA" id="ARBA00022692"/>
    </source>
</evidence>
<keyword evidence="7 12" id="KW-0812">Transmembrane</keyword>
<feature type="domain" description="Arabinosyltransferas concanavalin like" evidence="15">
    <location>
        <begin position="19"/>
        <end position="150"/>
    </location>
</feature>
<accession>H0JUY4</accession>
<dbReference type="GO" id="GO:0071766">
    <property type="term" value="P:Actinobacterium-type cell wall biogenesis"/>
    <property type="evidence" value="ECO:0007669"/>
    <property type="project" value="InterPro"/>
</dbReference>
<dbReference type="Pfam" id="PF14896">
    <property type="entry name" value="Arabino_trans_C"/>
    <property type="match status" value="1"/>
</dbReference>
<feature type="compositionally biased region" description="Gly residues" evidence="11">
    <location>
        <begin position="755"/>
        <end position="765"/>
    </location>
</feature>
<evidence type="ECO:0000256" key="8">
    <source>
        <dbReference type="ARBA" id="ARBA00022989"/>
    </source>
</evidence>
<keyword evidence="6 16" id="KW-0808">Transferase</keyword>
<comment type="similarity">
    <text evidence="3">Belongs to the emb family.</text>
</comment>
<feature type="transmembrane region" description="Helical" evidence="12">
    <location>
        <begin position="549"/>
        <end position="572"/>
    </location>
</feature>
<gene>
    <name evidence="16" type="ORF">AK37_17565</name>
</gene>
<feature type="transmembrane region" description="Helical" evidence="12">
    <location>
        <begin position="493"/>
        <end position="510"/>
    </location>
</feature>
<reference evidence="16 17" key="1">
    <citation type="submission" date="2011-12" db="EMBL/GenBank/DDBJ databases">
        <authorList>
            <person name="Kriszt B."/>
            <person name="Tancsics A."/>
            <person name="Cserhati M."/>
            <person name="Toth A."/>
            <person name="Nagy I."/>
            <person name="Horvath B."/>
            <person name="Tamura T."/>
            <person name="Kukolya J."/>
            <person name="Szoboszlay S."/>
        </authorList>
    </citation>
    <scope>NUCLEOTIDE SEQUENCE [LARGE SCALE GENOMIC DNA]</scope>
    <source>
        <strain evidence="16 17">AK37</strain>
    </source>
</reference>
<dbReference type="InterPro" id="IPR007680">
    <property type="entry name" value="Arabino_trans_central"/>
</dbReference>
<evidence type="ECO:0000256" key="1">
    <source>
        <dbReference type="ARBA" id="ARBA00003001"/>
    </source>
</evidence>
<evidence type="ECO:0000256" key="3">
    <source>
        <dbReference type="ARBA" id="ARBA00008195"/>
    </source>
</evidence>
<proteinExistence type="inferred from homology"/>
<evidence type="ECO:0000259" key="14">
    <source>
        <dbReference type="Pfam" id="PF14896"/>
    </source>
</evidence>
<evidence type="ECO:0000313" key="17">
    <source>
        <dbReference type="Proteomes" id="UP000005064"/>
    </source>
</evidence>
<feature type="transmembrane region" description="Helical" evidence="12">
    <location>
        <begin position="632"/>
        <end position="654"/>
    </location>
</feature>
<evidence type="ECO:0000256" key="2">
    <source>
        <dbReference type="ARBA" id="ARBA00004651"/>
    </source>
</evidence>
<feature type="transmembrane region" description="Helical" evidence="12">
    <location>
        <begin position="399"/>
        <end position="417"/>
    </location>
</feature>
<dbReference type="InterPro" id="IPR027451">
    <property type="entry name" value="EmbABC_dom1"/>
</dbReference>
<feature type="transmembrane region" description="Helical" evidence="12">
    <location>
        <begin position="305"/>
        <end position="321"/>
    </location>
</feature>
<keyword evidence="8 12" id="KW-1133">Transmembrane helix</keyword>
<feature type="transmembrane region" description="Helical" evidence="12">
    <location>
        <begin position="275"/>
        <end position="293"/>
    </location>
</feature>
<feature type="transmembrane region" description="Helical" evidence="12">
    <location>
        <begin position="592"/>
        <end position="611"/>
    </location>
</feature>
<feature type="transmembrane region" description="Helical" evidence="12">
    <location>
        <begin position="357"/>
        <end position="379"/>
    </location>
</feature>
<dbReference type="GO" id="GO:0071555">
    <property type="term" value="P:cell wall organization"/>
    <property type="evidence" value="ECO:0007669"/>
    <property type="project" value="UniProtKB-KW"/>
</dbReference>
<evidence type="ECO:0000313" key="16">
    <source>
        <dbReference type="EMBL" id="EHK82080.1"/>
    </source>
</evidence>
<evidence type="ECO:0000256" key="12">
    <source>
        <dbReference type="SAM" id="Phobius"/>
    </source>
</evidence>
<feature type="domain" description="Arabinofuranosyltransferase central" evidence="13">
    <location>
        <begin position="154"/>
        <end position="612"/>
    </location>
</feature>
<comment type="function">
    <text evidence="1">Arabinosyl transferase responsible for the polymerization of arabinose into the arabinan of arabinogalactan.</text>
</comment>
<dbReference type="AlphaFoldDB" id="H0JUY4"/>
<keyword evidence="4" id="KW-1003">Cell membrane</keyword>
<keyword evidence="5" id="KW-0328">Glycosyltransferase</keyword>
<evidence type="ECO:0000256" key="11">
    <source>
        <dbReference type="SAM" id="MobiDB-lite"/>
    </source>
</evidence>
<dbReference type="EMBL" id="AHBW01000051">
    <property type="protein sequence ID" value="EHK82080.1"/>
    <property type="molecule type" value="Genomic_DNA"/>
</dbReference>
<protein>
    <submittedName>
        <fullName evidence="16">Arabinosyltransferase</fullName>
    </submittedName>
</protein>
<evidence type="ECO:0000256" key="6">
    <source>
        <dbReference type="ARBA" id="ARBA00022679"/>
    </source>
</evidence>
<dbReference type="InterPro" id="IPR040920">
    <property type="entry name" value="Arabino_trans_N"/>
</dbReference>
<organism evidence="16 17">
    <name type="scientific">Rhodococcus pyridinivorans AK37</name>
    <dbReference type="NCBI Taxonomy" id="1114960"/>
    <lineage>
        <taxon>Bacteria</taxon>
        <taxon>Bacillati</taxon>
        <taxon>Actinomycetota</taxon>
        <taxon>Actinomycetes</taxon>
        <taxon>Mycobacteriales</taxon>
        <taxon>Nocardiaceae</taxon>
        <taxon>Rhodococcus</taxon>
    </lineage>
</organism>
<feature type="domain" description="Arabinosyltransferase C-terminal" evidence="14">
    <location>
        <begin position="650"/>
        <end position="1038"/>
    </location>
</feature>
<comment type="caution">
    <text evidence="16">The sequence shown here is derived from an EMBL/GenBank/DDBJ whole genome shotgun (WGS) entry which is preliminary data.</text>
</comment>
<dbReference type="Pfam" id="PF04602">
    <property type="entry name" value="Arabinose_trans"/>
    <property type="match status" value="1"/>
</dbReference>